<evidence type="ECO:0000313" key="2">
    <source>
        <dbReference type="EMBL" id="GFA41270.1"/>
    </source>
</evidence>
<sequence length="96" mass="10821">MLMLRKATAKGYAQEEGIDFEESFSLVVRLEAVKIFVAYATHKSFQIYQMDVKMAFLNGPLKEEVYIAQLDGFVTLIIQKRTSDPPILMRTGGSGK</sequence>
<proteinExistence type="predicted"/>
<name>A0A699JKI7_TANCI</name>
<feature type="domain" description="Reverse transcriptase Ty1/copia-type" evidence="1">
    <location>
        <begin position="8"/>
        <end position="74"/>
    </location>
</feature>
<comment type="caution">
    <text evidence="2">The sequence shown here is derived from an EMBL/GenBank/DDBJ whole genome shotgun (WGS) entry which is preliminary data.</text>
</comment>
<reference evidence="2" key="1">
    <citation type="journal article" date="2019" name="Sci. Rep.">
        <title>Draft genome of Tanacetum cinerariifolium, the natural source of mosquito coil.</title>
        <authorList>
            <person name="Yamashiro T."/>
            <person name="Shiraishi A."/>
            <person name="Satake H."/>
            <person name="Nakayama K."/>
        </authorList>
    </citation>
    <scope>NUCLEOTIDE SEQUENCE</scope>
</reference>
<evidence type="ECO:0000259" key="1">
    <source>
        <dbReference type="Pfam" id="PF07727"/>
    </source>
</evidence>
<protein>
    <submittedName>
        <fullName evidence="2">Retrovirus-related Pol polyprotein from transposon TNT 1-94</fullName>
    </submittedName>
</protein>
<dbReference type="AlphaFoldDB" id="A0A699JKI7"/>
<gene>
    <name evidence="2" type="ORF">Tci_613242</name>
</gene>
<accession>A0A699JKI7</accession>
<dbReference type="EMBL" id="BKCJ010419553">
    <property type="protein sequence ID" value="GFA41270.1"/>
    <property type="molecule type" value="Genomic_DNA"/>
</dbReference>
<organism evidence="2">
    <name type="scientific">Tanacetum cinerariifolium</name>
    <name type="common">Dalmatian daisy</name>
    <name type="synonym">Chrysanthemum cinerariifolium</name>
    <dbReference type="NCBI Taxonomy" id="118510"/>
    <lineage>
        <taxon>Eukaryota</taxon>
        <taxon>Viridiplantae</taxon>
        <taxon>Streptophyta</taxon>
        <taxon>Embryophyta</taxon>
        <taxon>Tracheophyta</taxon>
        <taxon>Spermatophyta</taxon>
        <taxon>Magnoliopsida</taxon>
        <taxon>eudicotyledons</taxon>
        <taxon>Gunneridae</taxon>
        <taxon>Pentapetalae</taxon>
        <taxon>asterids</taxon>
        <taxon>campanulids</taxon>
        <taxon>Asterales</taxon>
        <taxon>Asteraceae</taxon>
        <taxon>Asteroideae</taxon>
        <taxon>Anthemideae</taxon>
        <taxon>Anthemidinae</taxon>
        <taxon>Tanacetum</taxon>
    </lineage>
</organism>
<dbReference type="InterPro" id="IPR013103">
    <property type="entry name" value="RVT_2"/>
</dbReference>
<dbReference type="Pfam" id="PF07727">
    <property type="entry name" value="RVT_2"/>
    <property type="match status" value="1"/>
</dbReference>